<dbReference type="GO" id="GO:0006313">
    <property type="term" value="P:DNA transposition"/>
    <property type="evidence" value="ECO:0007669"/>
    <property type="project" value="UniProtKB-UniRule"/>
</dbReference>
<evidence type="ECO:0000256" key="7">
    <source>
        <dbReference type="SAM" id="MobiDB-lite"/>
    </source>
</evidence>
<feature type="region of interest" description="Disordered" evidence="7">
    <location>
        <begin position="1"/>
        <end position="28"/>
    </location>
</feature>
<keyword evidence="4 6" id="KW-0238">DNA-binding</keyword>
<comment type="similarity">
    <text evidence="2 6">Belongs to the transposase mutator family.</text>
</comment>
<protein>
    <recommendedName>
        <fullName evidence="6">Mutator family transposase</fullName>
    </recommendedName>
</protein>
<keyword evidence="6" id="KW-0814">Transposable element</keyword>
<evidence type="ECO:0000256" key="4">
    <source>
        <dbReference type="ARBA" id="ARBA00023125"/>
    </source>
</evidence>
<comment type="function">
    <text evidence="1 6">Required for the transposition of the insertion element.</text>
</comment>
<evidence type="ECO:0000256" key="3">
    <source>
        <dbReference type="ARBA" id="ARBA00022578"/>
    </source>
</evidence>
<dbReference type="Pfam" id="PF00872">
    <property type="entry name" value="Transposase_mut"/>
    <property type="match status" value="1"/>
</dbReference>
<proteinExistence type="inferred from homology"/>
<gene>
    <name evidence="8" type="ORF">HIJ39_21885</name>
</gene>
<dbReference type="PANTHER" id="PTHR33217:SF7">
    <property type="entry name" value="TRANSPOSASE FOR INSERTION SEQUENCE ELEMENT IS1081"/>
    <property type="match status" value="1"/>
</dbReference>
<dbReference type="GO" id="GO:0003677">
    <property type="term" value="F:DNA binding"/>
    <property type="evidence" value="ECO:0007669"/>
    <property type="project" value="UniProtKB-UniRule"/>
</dbReference>
<evidence type="ECO:0000313" key="9">
    <source>
        <dbReference type="Proteomes" id="UP000533476"/>
    </source>
</evidence>
<dbReference type="RefSeq" id="WP_169103165.1">
    <property type="nucleotide sequence ID" value="NZ_JABBVZ010000184.1"/>
</dbReference>
<keyword evidence="5 6" id="KW-0233">DNA recombination</keyword>
<evidence type="ECO:0000256" key="2">
    <source>
        <dbReference type="ARBA" id="ARBA00010961"/>
    </source>
</evidence>
<keyword evidence="9" id="KW-1185">Reference proteome</keyword>
<reference evidence="8 9" key="1">
    <citation type="submission" date="2020-04" db="EMBL/GenBank/DDBJ databases">
        <authorList>
            <person name="Zhang R."/>
            <person name="Schippers A."/>
        </authorList>
    </citation>
    <scope>NUCLEOTIDE SEQUENCE [LARGE SCALE GENOMIC DNA]</scope>
    <source>
        <strain evidence="8 9">DSM 109850</strain>
    </source>
</reference>
<evidence type="ECO:0000256" key="1">
    <source>
        <dbReference type="ARBA" id="ARBA00002190"/>
    </source>
</evidence>
<keyword evidence="3 6" id="KW-0815">Transposition</keyword>
<name>A0A7Y0Q4T9_9FIRM</name>
<accession>A0A7Y0Q4T9</accession>
<dbReference type="NCBIfam" id="NF033543">
    <property type="entry name" value="transpos_IS256"/>
    <property type="match status" value="1"/>
</dbReference>
<comment type="caution">
    <text evidence="8">The sequence shown here is derived from an EMBL/GenBank/DDBJ whole genome shotgun (WGS) entry which is preliminary data.</text>
</comment>
<dbReference type="Proteomes" id="UP000533476">
    <property type="component" value="Unassembled WGS sequence"/>
</dbReference>
<evidence type="ECO:0000256" key="5">
    <source>
        <dbReference type="ARBA" id="ARBA00023172"/>
    </source>
</evidence>
<dbReference type="EMBL" id="JABBVZ010000184">
    <property type="protein sequence ID" value="NMP24962.1"/>
    <property type="molecule type" value="Genomic_DNA"/>
</dbReference>
<evidence type="ECO:0000313" key="8">
    <source>
        <dbReference type="EMBL" id="NMP24962.1"/>
    </source>
</evidence>
<sequence length="438" mass="48060">MSLSIPNSPGKPQKKARKTPQTETPPVAWPTATESWVAILQEAQAGLLSLSIRLGLQTLQQLMATEVDGLVGPKGRHNPDRTAVRHGLETGYVYVGDRRVPVTHPRVRTNTGEEVPLQTYQAFQDPTLVTQAALERMLFGLASRQQPHADPALNAALDDTGPSKSTVSRRFIRATRQALDTFLSRPLGDRTWVVLMIDGIRVGGHLAVVALGIDDGGHKQILGLAEGATENSTVVTNLLTDLVDRGFAIPQGALAVIDGAKALAKALRDVFGDALAIQRCTVHKTRNVLDHVADSDQSRIRQRLRKAYQEPTAEEALKALKALAADLEHDYPQAAKSLREGMEDTVTVQRLQLSGTLRQSLATTNALESVNSQFRTHAKNVKRWSNGDQVLRWLAAASLFIEDHLKRLPGYRDLRTLQLALRRFLHLDKRSVGEMVAS</sequence>
<dbReference type="GO" id="GO:0004803">
    <property type="term" value="F:transposase activity"/>
    <property type="evidence" value="ECO:0007669"/>
    <property type="project" value="UniProtKB-UniRule"/>
</dbReference>
<organism evidence="8 9">
    <name type="scientific">Sulfobacillus harzensis</name>
    <dbReference type="NCBI Taxonomy" id="2729629"/>
    <lineage>
        <taxon>Bacteria</taxon>
        <taxon>Bacillati</taxon>
        <taxon>Bacillota</taxon>
        <taxon>Clostridia</taxon>
        <taxon>Eubacteriales</taxon>
        <taxon>Clostridiales Family XVII. Incertae Sedis</taxon>
        <taxon>Sulfobacillus</taxon>
    </lineage>
</organism>
<dbReference type="PANTHER" id="PTHR33217">
    <property type="entry name" value="TRANSPOSASE FOR INSERTION SEQUENCE ELEMENT IS1081"/>
    <property type="match status" value="1"/>
</dbReference>
<evidence type="ECO:0000256" key="6">
    <source>
        <dbReference type="RuleBase" id="RU365089"/>
    </source>
</evidence>
<dbReference type="InterPro" id="IPR001207">
    <property type="entry name" value="Transposase_mutator"/>
</dbReference>
<dbReference type="AlphaFoldDB" id="A0A7Y0Q4T9"/>